<dbReference type="Gene3D" id="1.20.81.30">
    <property type="entry name" value="Type II secretion system (T2SS), domain F"/>
    <property type="match status" value="1"/>
</dbReference>
<evidence type="ECO:0000256" key="5">
    <source>
        <dbReference type="ARBA" id="ARBA00023136"/>
    </source>
</evidence>
<feature type="transmembrane region" description="Helical" evidence="6">
    <location>
        <begin position="12"/>
        <end position="32"/>
    </location>
</feature>
<evidence type="ECO:0000256" key="2">
    <source>
        <dbReference type="ARBA" id="ARBA00022475"/>
    </source>
</evidence>
<proteinExistence type="predicted"/>
<protein>
    <submittedName>
        <fullName evidence="8">Tight adherence protein B</fullName>
    </submittedName>
</protein>
<evidence type="ECO:0000256" key="1">
    <source>
        <dbReference type="ARBA" id="ARBA00004651"/>
    </source>
</evidence>
<evidence type="ECO:0000256" key="4">
    <source>
        <dbReference type="ARBA" id="ARBA00022989"/>
    </source>
</evidence>
<dbReference type="InterPro" id="IPR018076">
    <property type="entry name" value="T2SS_GspF_dom"/>
</dbReference>
<evidence type="ECO:0000313" key="9">
    <source>
        <dbReference type="Proteomes" id="UP000199475"/>
    </source>
</evidence>
<dbReference type="Pfam" id="PF00482">
    <property type="entry name" value="T2SSF"/>
    <property type="match status" value="1"/>
</dbReference>
<evidence type="ECO:0000256" key="6">
    <source>
        <dbReference type="SAM" id="Phobius"/>
    </source>
</evidence>
<keyword evidence="2" id="KW-1003">Cell membrane</keyword>
<dbReference type="OrthoDB" id="597333at2"/>
<feature type="transmembrane region" description="Helical" evidence="6">
    <location>
        <begin position="259"/>
        <end position="278"/>
    </location>
</feature>
<name>A0A1G9JVE3_9ACTN</name>
<keyword evidence="4 6" id="KW-1133">Transmembrane helix</keyword>
<evidence type="ECO:0000313" key="8">
    <source>
        <dbReference type="EMBL" id="SDL41124.1"/>
    </source>
</evidence>
<dbReference type="Proteomes" id="UP000199475">
    <property type="component" value="Unassembled WGS sequence"/>
</dbReference>
<dbReference type="InterPro" id="IPR042094">
    <property type="entry name" value="T2SS_GspF_sf"/>
</dbReference>
<dbReference type="EMBL" id="FNGP01000002">
    <property type="protein sequence ID" value="SDL41124.1"/>
    <property type="molecule type" value="Genomic_DNA"/>
</dbReference>
<feature type="domain" description="Type II secretion system protein GspF" evidence="7">
    <location>
        <begin position="152"/>
        <end position="275"/>
    </location>
</feature>
<keyword evidence="5 6" id="KW-0472">Membrane</keyword>
<feature type="transmembrane region" description="Helical" evidence="6">
    <location>
        <begin position="90"/>
        <end position="110"/>
    </location>
</feature>
<keyword evidence="3 6" id="KW-0812">Transmembrane</keyword>
<organism evidence="8 9">
    <name type="scientific">Tessaracoccus oleiagri</name>
    <dbReference type="NCBI Taxonomy" id="686624"/>
    <lineage>
        <taxon>Bacteria</taxon>
        <taxon>Bacillati</taxon>
        <taxon>Actinomycetota</taxon>
        <taxon>Actinomycetes</taxon>
        <taxon>Propionibacteriales</taxon>
        <taxon>Propionibacteriaceae</taxon>
        <taxon>Tessaracoccus</taxon>
    </lineage>
</organism>
<dbReference type="AlphaFoldDB" id="A0A1G9JVE3"/>
<gene>
    <name evidence="8" type="ORF">SAMN04488242_1476</name>
</gene>
<dbReference type="STRING" id="686624.SAMN04488242_1476"/>
<accession>A0A1G9JVE3</accession>
<dbReference type="PANTHER" id="PTHR35007">
    <property type="entry name" value="INTEGRAL MEMBRANE PROTEIN-RELATED"/>
    <property type="match status" value="1"/>
</dbReference>
<comment type="subcellular location">
    <subcellularLocation>
        <location evidence="1">Cell membrane</location>
        <topology evidence="1">Multi-pass membrane protein</topology>
    </subcellularLocation>
</comment>
<dbReference type="GO" id="GO:0005886">
    <property type="term" value="C:plasma membrane"/>
    <property type="evidence" value="ECO:0007669"/>
    <property type="project" value="UniProtKB-SubCell"/>
</dbReference>
<keyword evidence="9" id="KW-1185">Reference proteome</keyword>
<feature type="transmembrane region" description="Helical" evidence="6">
    <location>
        <begin position="290"/>
        <end position="310"/>
    </location>
</feature>
<evidence type="ECO:0000256" key="3">
    <source>
        <dbReference type="ARBA" id="ARBA00022692"/>
    </source>
</evidence>
<evidence type="ECO:0000259" key="7">
    <source>
        <dbReference type="Pfam" id="PF00482"/>
    </source>
</evidence>
<reference evidence="8 9" key="1">
    <citation type="submission" date="2016-10" db="EMBL/GenBank/DDBJ databases">
        <authorList>
            <person name="de Groot N.N."/>
        </authorList>
    </citation>
    <scope>NUCLEOTIDE SEQUENCE [LARGE SCALE GENOMIC DNA]</scope>
    <source>
        <strain evidence="8 9">CGMCC 1.9159</strain>
    </source>
</reference>
<dbReference type="PANTHER" id="PTHR35007:SF1">
    <property type="entry name" value="PILUS ASSEMBLY PROTEIN"/>
    <property type="match status" value="1"/>
</dbReference>
<feature type="transmembrane region" description="Helical" evidence="6">
    <location>
        <begin position="116"/>
        <end position="134"/>
    </location>
</feature>
<dbReference type="RefSeq" id="WP_093250481.1">
    <property type="nucleotide sequence ID" value="NZ_FNGP01000002.1"/>
</dbReference>
<sequence length="318" mass="34544">MGAVMTWAAGNMLTIAGISGAIAFIIILLLLLRPDIRQVPLSRRRPFENESRTAVTVAAERLTSVIDKVAARRGHSLAERLDIAGVKTPLAHVVILTFSAMIVMVALSLLMGSPMFAVLSVPAIPALLTVWISLRISKRRANFALQLDETAQMLAGSLRSGYSFPQAMLTVGKEASSPTSDEFIRMSNELRVGRPLSDAMEHTARRMESEDFAWIGQAVAINREVGGNLADVLDNVAHTIRQRAQLRRQVASLSAEGKLSAIVLVALPFVMIAMLSLINPTYMGTLFTHPVGWVMIATGAGLLIAGTFWLRKTVEIKF</sequence>